<organism evidence="1 2">
    <name type="scientific">Fictibacillus iocasae</name>
    <dbReference type="NCBI Taxonomy" id="2715437"/>
    <lineage>
        <taxon>Bacteria</taxon>
        <taxon>Bacillati</taxon>
        <taxon>Bacillota</taxon>
        <taxon>Bacilli</taxon>
        <taxon>Bacillales</taxon>
        <taxon>Fictibacillaceae</taxon>
        <taxon>Fictibacillus</taxon>
    </lineage>
</organism>
<proteinExistence type="predicted"/>
<keyword evidence="2" id="KW-1185">Reference proteome</keyword>
<dbReference type="RefSeq" id="WP_379747010.1">
    <property type="nucleotide sequence ID" value="NZ_JBHTCP010000009.1"/>
</dbReference>
<evidence type="ECO:0000313" key="1">
    <source>
        <dbReference type="EMBL" id="MFC7370936.1"/>
    </source>
</evidence>
<evidence type="ECO:0000313" key="2">
    <source>
        <dbReference type="Proteomes" id="UP001596549"/>
    </source>
</evidence>
<gene>
    <name evidence="1" type="ORF">ACFQPF_04545</name>
</gene>
<dbReference type="Proteomes" id="UP001596549">
    <property type="component" value="Unassembled WGS sequence"/>
</dbReference>
<dbReference type="Gene3D" id="3.40.630.10">
    <property type="entry name" value="Zn peptidases"/>
    <property type="match status" value="1"/>
</dbReference>
<sequence>MQMWQTKEQLKNLVKELVNVQSMTFTPGEVYMADFLKAKLQTLPYFKENKDHLRLHGLEDGRKLVTAFVRTAESKETIILLSHFDVVHIDDYGDLKPFAFETDLLTEKIRALQDLRADVKADIEDGDWLFGRGTMDMKAGIALHLSLLERASSGELNANLLMISVPDEEANSAGMLCGVQVLNELSRDYNIDYKACLNGEPSFTSHPGDNHHYVYTGSIGKLLAGYLCYGKETHVGEPFAGVSGNLLAAEVTRSLEWNTDFIDNQDGEIMPPPSNLLQKDLKDHYSVQIPHAAVTLFNVMLMEKPLQQLTEELLSAGQTAAEQLHRLMESRLKSYEVISNISIPVPTISVMTFQQLCEYAITKHGQSEVKRIQNEVLAKKLGDERETAIQYVNEIAGLCRNLAPMIILFYAPPFYPAVHTSESPLIKHALDEITKNRSTVNERKLWKKSYFNGLSDLSYIGFQYSEEDLEAFSNNFPLLEKIYPFPIEAMKQLNIPVLNIGPFGKDAHQWTERLDLATLTTARDMAEQAINAMMAFKH</sequence>
<dbReference type="PANTHER" id="PTHR43808:SF27">
    <property type="entry name" value="PROTEIN ROCB"/>
    <property type="match status" value="1"/>
</dbReference>
<dbReference type="Pfam" id="PF01546">
    <property type="entry name" value="Peptidase_M20"/>
    <property type="match status" value="1"/>
</dbReference>
<name>A0ABW2NQF5_9BACL</name>
<dbReference type="SUPFAM" id="SSF53187">
    <property type="entry name" value="Zn-dependent exopeptidases"/>
    <property type="match status" value="1"/>
</dbReference>
<dbReference type="EMBL" id="JBHTCP010000009">
    <property type="protein sequence ID" value="MFC7370936.1"/>
    <property type="molecule type" value="Genomic_DNA"/>
</dbReference>
<protein>
    <submittedName>
        <fullName evidence="1">M20/M25/M40 family metallo-hydrolase</fullName>
    </submittedName>
</protein>
<dbReference type="PIRSF" id="PIRSF010386">
    <property type="entry name" value="RocB"/>
    <property type="match status" value="1"/>
</dbReference>
<reference evidence="2" key="1">
    <citation type="journal article" date="2019" name="Int. J. Syst. Evol. Microbiol.">
        <title>The Global Catalogue of Microorganisms (GCM) 10K type strain sequencing project: providing services to taxonomists for standard genome sequencing and annotation.</title>
        <authorList>
            <consortium name="The Broad Institute Genomics Platform"/>
            <consortium name="The Broad Institute Genome Sequencing Center for Infectious Disease"/>
            <person name="Wu L."/>
            <person name="Ma J."/>
        </authorList>
    </citation>
    <scope>NUCLEOTIDE SEQUENCE [LARGE SCALE GENOMIC DNA]</scope>
    <source>
        <strain evidence="2">NBRC 106396</strain>
    </source>
</reference>
<accession>A0ABW2NQF5</accession>
<dbReference type="InterPro" id="IPR012166">
    <property type="entry name" value="Uncharacterised_RocB"/>
</dbReference>
<comment type="caution">
    <text evidence="1">The sequence shown here is derived from an EMBL/GenBank/DDBJ whole genome shotgun (WGS) entry which is preliminary data.</text>
</comment>
<dbReference type="InterPro" id="IPR050072">
    <property type="entry name" value="Peptidase_M20A"/>
</dbReference>
<dbReference type="PANTHER" id="PTHR43808">
    <property type="entry name" value="ACETYLORNITHINE DEACETYLASE"/>
    <property type="match status" value="1"/>
</dbReference>
<dbReference type="InterPro" id="IPR002933">
    <property type="entry name" value="Peptidase_M20"/>
</dbReference>